<gene>
    <name evidence="2" type="ORF">VSS16_18210</name>
</gene>
<evidence type="ECO:0000313" key="3">
    <source>
        <dbReference type="Proteomes" id="UP001585080"/>
    </source>
</evidence>
<dbReference type="Gene3D" id="1.10.287.160">
    <property type="entry name" value="HR1 repeat"/>
    <property type="match status" value="1"/>
</dbReference>
<proteinExistence type="predicted"/>
<evidence type="ECO:0000256" key="1">
    <source>
        <dbReference type="SAM" id="MobiDB-lite"/>
    </source>
</evidence>
<feature type="compositionally biased region" description="Polar residues" evidence="1">
    <location>
        <begin position="1"/>
        <end position="11"/>
    </location>
</feature>
<sequence length="179" mass="20557">MSESTARTGTTIDRIEQTDQPPPTPGLTEAERGFVHKVAEHYRNTDNMAWNYGYVFGYLMICTPVQQRASQIIEALGVTREDVERVSQLLVTPGVFERRDEPGDDDFLMWLPDGNWPKAVRYSLVNMPRFHEVLKRGLEVLADAPPERRERIATLEHLYRHLAVEIPAVFDRYETATAK</sequence>
<dbReference type="EMBL" id="JAYMRP010000014">
    <property type="protein sequence ID" value="MFB8774637.1"/>
    <property type="molecule type" value="Genomic_DNA"/>
</dbReference>
<name>A0ABV5ECU0_9ACTN</name>
<dbReference type="Gene3D" id="1.10.10.10">
    <property type="entry name" value="Winged helix-like DNA-binding domain superfamily/Winged helix DNA-binding domain"/>
    <property type="match status" value="1"/>
</dbReference>
<dbReference type="RefSeq" id="WP_376733337.1">
    <property type="nucleotide sequence ID" value="NZ_JAYMRP010000014.1"/>
</dbReference>
<comment type="caution">
    <text evidence="2">The sequence shown here is derived from an EMBL/GenBank/DDBJ whole genome shotgun (WGS) entry which is preliminary data.</text>
</comment>
<dbReference type="Proteomes" id="UP001585080">
    <property type="component" value="Unassembled WGS sequence"/>
</dbReference>
<organism evidence="2 3">
    <name type="scientific">Streptomyces broussonetiae</name>
    <dbReference type="NCBI Taxonomy" id="2686304"/>
    <lineage>
        <taxon>Bacteria</taxon>
        <taxon>Bacillati</taxon>
        <taxon>Actinomycetota</taxon>
        <taxon>Actinomycetes</taxon>
        <taxon>Kitasatosporales</taxon>
        <taxon>Streptomycetaceae</taxon>
        <taxon>Streptomyces</taxon>
    </lineage>
</organism>
<keyword evidence="3" id="KW-1185">Reference proteome</keyword>
<protein>
    <recommendedName>
        <fullName evidence="4">MarR family transcriptional regulator</fullName>
    </recommendedName>
</protein>
<accession>A0ABV5ECU0</accession>
<reference evidence="2 3" key="1">
    <citation type="submission" date="2024-01" db="EMBL/GenBank/DDBJ databases">
        <title>Genome mining of biosynthetic gene clusters to explore secondary metabolites of Streptomyces sp.</title>
        <authorList>
            <person name="Baig A."/>
            <person name="Ajitkumar Shintre N."/>
            <person name="Kumar H."/>
            <person name="Anbarasu A."/>
            <person name="Ramaiah S."/>
        </authorList>
    </citation>
    <scope>NUCLEOTIDE SEQUENCE [LARGE SCALE GENOMIC DNA]</scope>
    <source>
        <strain evidence="2 3">A57</strain>
    </source>
</reference>
<dbReference type="InterPro" id="IPR036388">
    <property type="entry name" value="WH-like_DNA-bd_sf"/>
</dbReference>
<evidence type="ECO:0008006" key="4">
    <source>
        <dbReference type="Google" id="ProtNLM"/>
    </source>
</evidence>
<evidence type="ECO:0000313" key="2">
    <source>
        <dbReference type="EMBL" id="MFB8774637.1"/>
    </source>
</evidence>
<feature type="region of interest" description="Disordered" evidence="1">
    <location>
        <begin position="1"/>
        <end position="29"/>
    </location>
</feature>